<evidence type="ECO:0000313" key="4">
    <source>
        <dbReference type="EMBL" id="KKN02452.1"/>
    </source>
</evidence>
<keyword evidence="2" id="KW-0472">Membrane</keyword>
<dbReference type="EMBL" id="LAZR01005146">
    <property type="protein sequence ID" value="KKN02452.1"/>
    <property type="molecule type" value="Genomic_DNA"/>
</dbReference>
<feature type="transmembrane region" description="Helical" evidence="2">
    <location>
        <begin position="151"/>
        <end position="177"/>
    </location>
</feature>
<organism evidence="4">
    <name type="scientific">marine sediment metagenome</name>
    <dbReference type="NCBI Taxonomy" id="412755"/>
    <lineage>
        <taxon>unclassified sequences</taxon>
        <taxon>metagenomes</taxon>
        <taxon>ecological metagenomes</taxon>
    </lineage>
</organism>
<name>A0A0F9MSS7_9ZZZZ</name>
<dbReference type="Pfam" id="PF00571">
    <property type="entry name" value="CBS"/>
    <property type="match status" value="2"/>
</dbReference>
<feature type="transmembrane region" description="Helical" evidence="2">
    <location>
        <begin position="262"/>
        <end position="289"/>
    </location>
</feature>
<keyword evidence="2" id="KW-0812">Transmembrane</keyword>
<feature type="transmembrane region" description="Helical" evidence="2">
    <location>
        <begin position="225"/>
        <end position="250"/>
    </location>
</feature>
<dbReference type="PANTHER" id="PTHR43080">
    <property type="entry name" value="CBS DOMAIN-CONTAINING PROTEIN CBSX3, MITOCHONDRIAL"/>
    <property type="match status" value="1"/>
</dbReference>
<dbReference type="SUPFAM" id="SSF54631">
    <property type="entry name" value="CBS-domain pair"/>
    <property type="match status" value="1"/>
</dbReference>
<reference evidence="4" key="1">
    <citation type="journal article" date="2015" name="Nature">
        <title>Complex archaea that bridge the gap between prokaryotes and eukaryotes.</title>
        <authorList>
            <person name="Spang A."/>
            <person name="Saw J.H."/>
            <person name="Jorgensen S.L."/>
            <person name="Zaremba-Niedzwiedzka K."/>
            <person name="Martijn J."/>
            <person name="Lind A.E."/>
            <person name="van Eijk R."/>
            <person name="Schleper C."/>
            <person name="Guy L."/>
            <person name="Ettema T.J."/>
        </authorList>
    </citation>
    <scope>NUCLEOTIDE SEQUENCE</scope>
</reference>
<dbReference type="InterPro" id="IPR046342">
    <property type="entry name" value="CBS_dom_sf"/>
</dbReference>
<dbReference type="InterPro" id="IPR051257">
    <property type="entry name" value="Diverse_CBS-Domain"/>
</dbReference>
<accession>A0A0F9MSS7</accession>
<sequence>MALTKKEYFVKDLVIDDEYGVIDSNATIQEAAKKMKEIGVPDLVVIEEKTQEVLGVIADFDIVKNDVAEGTDTKTEKVLSTMYKISPVTLETSVIDAFNRMRDLNVNVIPVIKDKKLVGVCTIQDCWSFIPDQTVDEIGLIPVRNTKAAEFWFASVCVILGFTLGILLPLAGIFGFFTANQSEIQSLLGIAPVVGDPIVTFNLFDATGSGIMVPFLSLFAKNGPIWLVIDIFSTLLLIFGIVGLFSIVYTSFSDTRNLQTGWIIRIIIPGLAVFFMAFEWILFGIAFALEVPQPGVTIDPVGLTMSIISMILFLLAISRDYMFRGKDVSEANTPEVTR</sequence>
<dbReference type="AlphaFoldDB" id="A0A0F9MSS7"/>
<feature type="domain" description="CBS" evidence="3">
    <location>
        <begin position="15"/>
        <end position="73"/>
    </location>
</feature>
<dbReference type="InterPro" id="IPR000644">
    <property type="entry name" value="CBS_dom"/>
</dbReference>
<dbReference type="PANTHER" id="PTHR43080:SF2">
    <property type="entry name" value="CBS DOMAIN-CONTAINING PROTEIN"/>
    <property type="match status" value="1"/>
</dbReference>
<dbReference type="PROSITE" id="PS51371">
    <property type="entry name" value="CBS"/>
    <property type="match status" value="2"/>
</dbReference>
<dbReference type="SMART" id="SM00116">
    <property type="entry name" value="CBS"/>
    <property type="match status" value="2"/>
</dbReference>
<keyword evidence="2" id="KW-1133">Transmembrane helix</keyword>
<feature type="transmembrane region" description="Helical" evidence="2">
    <location>
        <begin position="301"/>
        <end position="317"/>
    </location>
</feature>
<proteinExistence type="predicted"/>
<evidence type="ECO:0000256" key="2">
    <source>
        <dbReference type="SAM" id="Phobius"/>
    </source>
</evidence>
<evidence type="ECO:0000259" key="3">
    <source>
        <dbReference type="PROSITE" id="PS51371"/>
    </source>
</evidence>
<comment type="caution">
    <text evidence="4">The sequence shown here is derived from an EMBL/GenBank/DDBJ whole genome shotgun (WGS) entry which is preliminary data.</text>
</comment>
<feature type="domain" description="CBS" evidence="3">
    <location>
        <begin position="79"/>
        <end position="137"/>
    </location>
</feature>
<keyword evidence="1" id="KW-0129">CBS domain</keyword>
<evidence type="ECO:0000256" key="1">
    <source>
        <dbReference type="ARBA" id="ARBA00023122"/>
    </source>
</evidence>
<protein>
    <recommendedName>
        <fullName evidence="3">CBS domain-containing protein</fullName>
    </recommendedName>
</protein>
<gene>
    <name evidence="4" type="ORF">LCGC14_1117580</name>
</gene>
<dbReference type="Gene3D" id="3.10.580.10">
    <property type="entry name" value="CBS-domain"/>
    <property type="match status" value="1"/>
</dbReference>